<feature type="transmembrane region" description="Helical" evidence="7">
    <location>
        <begin position="716"/>
        <end position="737"/>
    </location>
</feature>
<dbReference type="Proteomes" id="UP000266673">
    <property type="component" value="Unassembled WGS sequence"/>
</dbReference>
<proteinExistence type="predicted"/>
<feature type="coiled-coil region" evidence="6">
    <location>
        <begin position="1007"/>
        <end position="1042"/>
    </location>
</feature>
<comment type="caution">
    <text evidence="9">The sequence shown here is derived from an EMBL/GenBank/DDBJ whole genome shotgun (WGS) entry which is preliminary data.</text>
</comment>
<dbReference type="OrthoDB" id="6068913at2759"/>
<dbReference type="PANTHER" id="PTHR10582">
    <property type="entry name" value="TRANSIENT RECEPTOR POTENTIAL ION CHANNEL PROTEIN"/>
    <property type="match status" value="1"/>
</dbReference>
<evidence type="ECO:0000259" key="8">
    <source>
        <dbReference type="Pfam" id="PF00520"/>
    </source>
</evidence>
<dbReference type="EMBL" id="QKWP01000664">
    <property type="protein sequence ID" value="RIB16597.1"/>
    <property type="molecule type" value="Genomic_DNA"/>
</dbReference>
<evidence type="ECO:0000256" key="1">
    <source>
        <dbReference type="ARBA" id="ARBA00004141"/>
    </source>
</evidence>
<evidence type="ECO:0000313" key="10">
    <source>
        <dbReference type="Proteomes" id="UP000266673"/>
    </source>
</evidence>
<reference evidence="9 10" key="1">
    <citation type="submission" date="2018-06" db="EMBL/GenBank/DDBJ databases">
        <title>Comparative genomics reveals the genomic features of Rhizophagus irregularis, R. cerebriforme, R. diaphanum and Gigaspora rosea, and their symbiotic lifestyle signature.</title>
        <authorList>
            <person name="Morin E."/>
            <person name="San Clemente H."/>
            <person name="Chen E.C.H."/>
            <person name="De La Providencia I."/>
            <person name="Hainaut M."/>
            <person name="Kuo A."/>
            <person name="Kohler A."/>
            <person name="Murat C."/>
            <person name="Tang N."/>
            <person name="Roy S."/>
            <person name="Loubradou J."/>
            <person name="Henrissat B."/>
            <person name="Grigoriev I.V."/>
            <person name="Corradi N."/>
            <person name="Roux C."/>
            <person name="Martin F.M."/>
        </authorList>
    </citation>
    <scope>NUCLEOTIDE SEQUENCE [LARGE SCALE GENOMIC DNA]</scope>
    <source>
        <strain evidence="9 10">DAOM 194757</strain>
    </source>
</reference>
<dbReference type="STRING" id="44941.A0A397V5J3"/>
<evidence type="ECO:0000313" key="9">
    <source>
        <dbReference type="EMBL" id="RIB16597.1"/>
    </source>
</evidence>
<dbReference type="InterPro" id="IPR005821">
    <property type="entry name" value="Ion_trans_dom"/>
</dbReference>
<evidence type="ECO:0000256" key="6">
    <source>
        <dbReference type="SAM" id="Coils"/>
    </source>
</evidence>
<feature type="transmembrane region" description="Helical" evidence="7">
    <location>
        <begin position="863"/>
        <end position="886"/>
    </location>
</feature>
<dbReference type="PANTHER" id="PTHR10582:SF2">
    <property type="entry name" value="INACTIVE"/>
    <property type="match status" value="1"/>
</dbReference>
<organism evidence="9 10">
    <name type="scientific">Gigaspora rosea</name>
    <dbReference type="NCBI Taxonomy" id="44941"/>
    <lineage>
        <taxon>Eukaryota</taxon>
        <taxon>Fungi</taxon>
        <taxon>Fungi incertae sedis</taxon>
        <taxon>Mucoromycota</taxon>
        <taxon>Glomeromycotina</taxon>
        <taxon>Glomeromycetes</taxon>
        <taxon>Diversisporales</taxon>
        <taxon>Gigasporaceae</taxon>
        <taxon>Gigaspora</taxon>
    </lineage>
</organism>
<comment type="subcellular location">
    <subcellularLocation>
        <location evidence="1">Membrane</location>
        <topology evidence="1">Multi-pass membrane protein</topology>
    </subcellularLocation>
</comment>
<feature type="transmembrane region" description="Helical" evidence="7">
    <location>
        <begin position="743"/>
        <end position="763"/>
    </location>
</feature>
<evidence type="ECO:0000256" key="2">
    <source>
        <dbReference type="ARBA" id="ARBA00022692"/>
    </source>
</evidence>
<feature type="domain" description="Ion transport" evidence="8">
    <location>
        <begin position="707"/>
        <end position="897"/>
    </location>
</feature>
<keyword evidence="4 7" id="KW-1133">Transmembrane helix</keyword>
<feature type="transmembrane region" description="Helical" evidence="7">
    <location>
        <begin position="783"/>
        <end position="805"/>
    </location>
</feature>
<dbReference type="GO" id="GO:0005886">
    <property type="term" value="C:plasma membrane"/>
    <property type="evidence" value="ECO:0007669"/>
    <property type="project" value="TreeGrafter"/>
</dbReference>
<dbReference type="AlphaFoldDB" id="A0A397V5J3"/>
<evidence type="ECO:0000256" key="4">
    <source>
        <dbReference type="ARBA" id="ARBA00022989"/>
    </source>
</evidence>
<evidence type="ECO:0000256" key="5">
    <source>
        <dbReference type="ARBA" id="ARBA00023136"/>
    </source>
</evidence>
<dbReference type="GO" id="GO:0005216">
    <property type="term" value="F:monoatomic ion channel activity"/>
    <property type="evidence" value="ECO:0007669"/>
    <property type="project" value="InterPro"/>
</dbReference>
<accession>A0A397V5J3</accession>
<dbReference type="Pfam" id="PF00520">
    <property type="entry name" value="Ion_trans"/>
    <property type="match status" value="1"/>
</dbReference>
<keyword evidence="3" id="KW-0677">Repeat</keyword>
<name>A0A397V5J3_9GLOM</name>
<keyword evidence="5 7" id="KW-0472">Membrane</keyword>
<sequence length="1044" mass="123055">MSSSEPEELIVEDYTPHRGKKISQYVFSLNMQYIVTWSDDDQSIVGCNDLLSQEWNWCHEYESGEGDFGDFAAIDITTKSRQILNAQGLKDNNLNEHDDDITFLENGDLAIAKGEPVYRAYIFSKSKISGKYQLKCKNSIELGKYYYYKCKINKNGSLFIHYLTPHVITQWNLITLKFEMQCTPNWNLPPEVIYTRFEMNSDNTLLAITFYAENESLAVYVYSTKSGIDVANKTFSDECLESFSLRKFCFIGSKEKERLIISFQNNQTKNYVTYILNPLTCTLDESPDTNFLHDILSQNYEVINDYIIEIDNNLSIKRLSQNENWKNHLQSKERYVGSTFFNTKEIKQFIQDTLDRYKSNQFLTQSYSDVSKEYPGEACTWIVTNKYYKYTKENQTCLKVQIQSNLKETSEENFFSYDNADSYILEIKVLKNDDMIFVSSSGIRIFSVNSEKREDIQKISTQEAQQSIIKHLISFKNKLDLDIGILPAPNFDDFDYYYTCKNNELVLKFYGKEIIQQSFKRNGTNEILIDLYKYSITRFESGDFNNFLLLLSQIALALVELEKYNKNLRATEKFLLKINLLIINYHYISNDSLLSHLQYYGIYVHSYLSSTSFFDYLLFWISENWNLLEEPYPKIYKILKSLYLFYLSYFTIYPQKNIRLIFPLLNFATYSQNYSYYELFYLQDNSFISLDISGYYKWWNIKALINFKWNTYGKQYYFLIWIIYSIFMCCFLIVSTISKNITIPVWIITISVFLLEIKFLLFFRVLEYFGTYFAIMIGVAQKIFSFLVVLGILVLAFAHSLHILLRPTTEYSYNQPRSSLVEIPDDNTNMFALFSTSLLAVYFMLTGDSSAVSSWVYKNNWMLVFLMVIFSFFTTIYLLNLFITLLGNAVDETNNEESFLQLKCEILSEIELFWIYYEASVYELKKYLKNIEDEEIFENLFSSDKKKLQYLFPEIKEIAEIKNPNEEIKNNLKVQKDELLKGLKTQLDESLKAQKDEFLKAQKDEFLKDLKAQMNESLKDIKAQMDESLKNLKTQIDEMLKDKQ</sequence>
<evidence type="ECO:0000256" key="7">
    <source>
        <dbReference type="SAM" id="Phobius"/>
    </source>
</evidence>
<keyword evidence="10" id="KW-1185">Reference proteome</keyword>
<keyword evidence="6" id="KW-0175">Coiled coil</keyword>
<dbReference type="InterPro" id="IPR024862">
    <property type="entry name" value="TRPV"/>
</dbReference>
<keyword evidence="2 7" id="KW-0812">Transmembrane</keyword>
<gene>
    <name evidence="9" type="ORF">C2G38_2189503</name>
</gene>
<feature type="transmembrane region" description="Helical" evidence="7">
    <location>
        <begin position="830"/>
        <end position="851"/>
    </location>
</feature>
<protein>
    <recommendedName>
        <fullName evidence="8">Ion transport domain-containing protein</fullName>
    </recommendedName>
</protein>
<dbReference type="GO" id="GO:0098703">
    <property type="term" value="P:calcium ion import across plasma membrane"/>
    <property type="evidence" value="ECO:0007669"/>
    <property type="project" value="TreeGrafter"/>
</dbReference>
<evidence type="ECO:0000256" key="3">
    <source>
        <dbReference type="ARBA" id="ARBA00022737"/>
    </source>
</evidence>